<dbReference type="PRINTS" id="PR00633">
    <property type="entry name" value="RCCNDNSATION"/>
</dbReference>
<feature type="domain" description="RCC1-like" evidence="2">
    <location>
        <begin position="71"/>
        <end position="309"/>
    </location>
</feature>
<evidence type="ECO:0000256" key="1">
    <source>
        <dbReference type="ARBA" id="ARBA00022737"/>
    </source>
</evidence>
<dbReference type="Pfam" id="PF00415">
    <property type="entry name" value="RCC1"/>
    <property type="match status" value="1"/>
</dbReference>
<dbReference type="PANTHER" id="PTHR45622">
    <property type="entry name" value="UBIQUITIN-PROTEIN LIGASE E3A-RELATED"/>
    <property type="match status" value="1"/>
</dbReference>
<gene>
    <name evidence="3" type="ORF">Hyperionvirus1_13</name>
</gene>
<dbReference type="EMBL" id="MK072383">
    <property type="protein sequence ID" value="AYV82434.1"/>
    <property type="molecule type" value="Genomic_DNA"/>
</dbReference>
<evidence type="ECO:0000259" key="2">
    <source>
        <dbReference type="Pfam" id="PF25390"/>
    </source>
</evidence>
<sequence length="476" mass="53410">MDLISLIDRLPVDLLYIISNYDPSVIFRVNKKYDWFKLIKMNFSLSYERDLSTNEQMMKVYWDNCFFEKSKIICNLNYTIRLEDGSLMSCGDNSHGQLGIGGAGSKTNFFEISGLPKNIVEIANSDFSTIIRLTDGTLMGCGFNTYGQLGLGNTTRLNTFTEIRGIPKNIVDVICDPYHTIIRLTDGTLMGCGYNKFGQLGLGDKEARNRFTEIKGIPKNIVEVTCNCYRTIIRLTDGTLMGCGYNNYGQLGLRYDQSADVFLEIKNIPKNILRVICSELHTIIVLTDGRLMACGYNLSGQLGLGDTRNRYLLEKISGIPQNIVEVACSTHHTIIRLTDGTLMGCGNNEYGQLGLGHTESRKCFTKIREIPKNIAKVFAFQCNTILILTDGGLMGCGNNEYGQLGLGHTESRKCFTKIRGIPKNVVEVMGHCDYIIIKLRNGKLMGCGSNRYGQLGLGDKRDRWLFEEIKIEKKYD</sequence>
<reference evidence="3" key="1">
    <citation type="submission" date="2018-10" db="EMBL/GenBank/DDBJ databases">
        <title>Hidden diversity of soil giant viruses.</title>
        <authorList>
            <person name="Schulz F."/>
            <person name="Alteio L."/>
            <person name="Goudeau D."/>
            <person name="Ryan E.M."/>
            <person name="Malmstrom R.R."/>
            <person name="Blanchard J."/>
            <person name="Woyke T."/>
        </authorList>
    </citation>
    <scope>NUCLEOTIDE SEQUENCE</scope>
    <source>
        <strain evidence="3">HYV1</strain>
    </source>
</reference>
<dbReference type="InterPro" id="IPR058923">
    <property type="entry name" value="RCC1-like_dom"/>
</dbReference>
<dbReference type="SUPFAM" id="SSF50985">
    <property type="entry name" value="RCC1/BLIP-II"/>
    <property type="match status" value="1"/>
</dbReference>
<dbReference type="PANTHER" id="PTHR45622:SF70">
    <property type="entry name" value="SECRETION-REGULATING GUANINE NUCLEOTIDE EXCHANGE FACTOR"/>
    <property type="match status" value="1"/>
</dbReference>
<dbReference type="InterPro" id="IPR000408">
    <property type="entry name" value="Reg_chr_condens"/>
</dbReference>
<dbReference type="Gene3D" id="2.130.10.30">
    <property type="entry name" value="Regulator of chromosome condensation 1/beta-lactamase-inhibitor protein II"/>
    <property type="match status" value="2"/>
</dbReference>
<keyword evidence="1" id="KW-0677">Repeat</keyword>
<organism evidence="3">
    <name type="scientific">Hyperionvirus sp</name>
    <dbReference type="NCBI Taxonomy" id="2487770"/>
    <lineage>
        <taxon>Viruses</taxon>
        <taxon>Varidnaviria</taxon>
        <taxon>Bamfordvirae</taxon>
        <taxon>Nucleocytoviricota</taxon>
        <taxon>Megaviricetes</taxon>
        <taxon>Imitervirales</taxon>
        <taxon>Mimiviridae</taxon>
        <taxon>Klosneuvirinae</taxon>
    </lineage>
</organism>
<dbReference type="Pfam" id="PF25390">
    <property type="entry name" value="WD40_RLD"/>
    <property type="match status" value="1"/>
</dbReference>
<protein>
    <submittedName>
        <fullName evidence="3">Chromosome condensation regulator</fullName>
    </submittedName>
</protein>
<name>A0A3G5A7F1_9VIRU</name>
<dbReference type="Pfam" id="PF13540">
    <property type="entry name" value="RCC1_2"/>
    <property type="match status" value="1"/>
</dbReference>
<proteinExistence type="predicted"/>
<accession>A0A3G5A7F1</accession>
<dbReference type="PROSITE" id="PS50012">
    <property type="entry name" value="RCC1_3"/>
    <property type="match status" value="4"/>
</dbReference>
<evidence type="ECO:0000313" key="3">
    <source>
        <dbReference type="EMBL" id="AYV82434.1"/>
    </source>
</evidence>
<dbReference type="InterPro" id="IPR009091">
    <property type="entry name" value="RCC1/BLIP-II"/>
</dbReference>
<dbReference type="InterPro" id="IPR051709">
    <property type="entry name" value="Ub-ligase/GTPase-reg"/>
</dbReference>